<reference evidence="4" key="1">
    <citation type="submission" date="2021-02" db="EMBL/GenBank/DDBJ databases">
        <authorList>
            <person name="Dougan E. K."/>
            <person name="Rhodes N."/>
            <person name="Thang M."/>
            <person name="Chan C."/>
        </authorList>
    </citation>
    <scope>NUCLEOTIDE SEQUENCE</scope>
</reference>
<evidence type="ECO:0000256" key="2">
    <source>
        <dbReference type="SAM" id="Phobius"/>
    </source>
</evidence>
<sequence>MASLHDDEAPDNGLDAPLLERPSFRRSEKHFGPQRRTRTSVVSRFGRVAAEFFSPPVHRSQSRDSESSTGHTGWKTNQDRLERIPISQSLQELLTGSQHNEETVGSYATLHLAIHSAKNLLAMDASGTSDPYIEIYVNDVQRAKTKTVKRTLNPTFAFEEEIAIWSPFSIVTLRAVDKDMLTKDDPIGFVDFCVADLHPNGEEVRGQLEIRKMEHFEGTAKRRFLKHRRRRDDTYDEDELQQSPEAERDFDDVEDDGTLSFAALMRKKGLSRSMSKAAETMVKAAEMAEKVKPTFVKTLQTSVANVKPPRPAMCCGGLNGEKDETSGFLHWRKKRLNAGEIDISMRLETIMQPSYPDHEVPKHELLYTAVFEPERIQEVVKDAEWFACCFPMPSFQSAEQLSDKFSVGAIKSFWEDLLEALEQLLQVFVWPIYNVFLLIVGWYYWPLSFGALAFMWLWFFCFAEMICISPLVVLACFHALRNRSCSNFLFAHPKVAPLNEQGLKMVTFLSSSKAMGLWLKRLVKDQGGWIDKPAGLKEFAKRTHKDGQPAPDFANFDDLLRTLRSSTCSHFISWHRQPTKCRYCEENKCDKGNCRLEFWGDGAVCGGDASIEEWQLWKCCGRKCKNKRDDEPCCPEGRDAEPPRLHVGCQRYRCPCCAKNGLPSRDICGACVHGSTGSMIMHMAETSAAKQLPIFRSTVMKAIKEVIYDSGPMLEHFQDVMKRALRVLEHLRTAKNLDKEVEKYSVYTSITLHVLKWVLGEYFVPLLALVVKLTILVVGTMVVLLNSAPLRRLRTAELASRRLHRCQKWRRRGRQDCPNWKFFTPDSDSQPALRLPIKSFDTIGEEFDQSLNFPMSPYGKA</sequence>
<proteinExistence type="predicted"/>
<comment type="caution">
    <text evidence="4">The sequence shown here is derived from an EMBL/GenBank/DDBJ whole genome shotgun (WGS) entry which is preliminary data.</text>
</comment>
<keyword evidence="2" id="KW-1133">Transmembrane helix</keyword>
<gene>
    <name evidence="4" type="primary">RASA4</name>
    <name evidence="4" type="ORF">SNEC2469_LOCUS1537</name>
</gene>
<feature type="compositionally biased region" description="Basic and acidic residues" evidence="1">
    <location>
        <begin position="22"/>
        <end position="31"/>
    </location>
</feature>
<dbReference type="InterPro" id="IPR000008">
    <property type="entry name" value="C2_dom"/>
</dbReference>
<dbReference type="InterPro" id="IPR035892">
    <property type="entry name" value="C2_domain_sf"/>
</dbReference>
<accession>A0A812JDT5</accession>
<dbReference type="PROSITE" id="PS50004">
    <property type="entry name" value="C2"/>
    <property type="match status" value="1"/>
</dbReference>
<dbReference type="Proteomes" id="UP000601435">
    <property type="component" value="Unassembled WGS sequence"/>
</dbReference>
<feature type="transmembrane region" description="Helical" evidence="2">
    <location>
        <begin position="457"/>
        <end position="480"/>
    </location>
</feature>
<dbReference type="CDD" id="cd00030">
    <property type="entry name" value="C2"/>
    <property type="match status" value="1"/>
</dbReference>
<dbReference type="PANTHER" id="PTHR47800:SF5">
    <property type="entry name" value="FER-1-LIKE PROTEIN 6"/>
    <property type="match status" value="1"/>
</dbReference>
<dbReference type="AlphaFoldDB" id="A0A812JDT5"/>
<feature type="compositionally biased region" description="Polar residues" evidence="1">
    <location>
        <begin position="67"/>
        <end position="76"/>
    </location>
</feature>
<name>A0A812JDT5_9DINO</name>
<feature type="transmembrane region" description="Helical" evidence="2">
    <location>
        <begin position="427"/>
        <end position="445"/>
    </location>
</feature>
<dbReference type="Pfam" id="PF00168">
    <property type="entry name" value="C2"/>
    <property type="match status" value="1"/>
</dbReference>
<feature type="region of interest" description="Disordered" evidence="1">
    <location>
        <begin position="1"/>
        <end position="39"/>
    </location>
</feature>
<dbReference type="PANTHER" id="PTHR47800">
    <property type="entry name" value="C2 DOMAIN-CONTAINING PROTEIN"/>
    <property type="match status" value="1"/>
</dbReference>
<evidence type="ECO:0000259" key="3">
    <source>
        <dbReference type="PROSITE" id="PS50004"/>
    </source>
</evidence>
<dbReference type="OrthoDB" id="417710at2759"/>
<keyword evidence="5" id="KW-1185">Reference proteome</keyword>
<feature type="region of interest" description="Disordered" evidence="1">
    <location>
        <begin position="227"/>
        <end position="252"/>
    </location>
</feature>
<dbReference type="Gene3D" id="2.60.40.150">
    <property type="entry name" value="C2 domain"/>
    <property type="match status" value="1"/>
</dbReference>
<dbReference type="GO" id="GO:0010628">
    <property type="term" value="P:positive regulation of gene expression"/>
    <property type="evidence" value="ECO:0007669"/>
    <property type="project" value="TreeGrafter"/>
</dbReference>
<evidence type="ECO:0000313" key="4">
    <source>
        <dbReference type="EMBL" id="CAE7200514.1"/>
    </source>
</evidence>
<evidence type="ECO:0000256" key="1">
    <source>
        <dbReference type="SAM" id="MobiDB-lite"/>
    </source>
</evidence>
<evidence type="ECO:0000313" key="5">
    <source>
        <dbReference type="Proteomes" id="UP000601435"/>
    </source>
</evidence>
<feature type="domain" description="C2" evidence="3">
    <location>
        <begin position="89"/>
        <end position="208"/>
    </location>
</feature>
<feature type="transmembrane region" description="Helical" evidence="2">
    <location>
        <begin position="762"/>
        <end position="785"/>
    </location>
</feature>
<protein>
    <submittedName>
        <fullName evidence="4">RASA4 protein</fullName>
    </submittedName>
</protein>
<organism evidence="4 5">
    <name type="scientific">Symbiodinium necroappetens</name>
    <dbReference type="NCBI Taxonomy" id="1628268"/>
    <lineage>
        <taxon>Eukaryota</taxon>
        <taxon>Sar</taxon>
        <taxon>Alveolata</taxon>
        <taxon>Dinophyceae</taxon>
        <taxon>Suessiales</taxon>
        <taxon>Symbiodiniaceae</taxon>
        <taxon>Symbiodinium</taxon>
    </lineage>
</organism>
<dbReference type="SMART" id="SM00239">
    <property type="entry name" value="C2"/>
    <property type="match status" value="1"/>
</dbReference>
<keyword evidence="2" id="KW-0812">Transmembrane</keyword>
<dbReference type="EMBL" id="CAJNJA010005873">
    <property type="protein sequence ID" value="CAE7200514.1"/>
    <property type="molecule type" value="Genomic_DNA"/>
</dbReference>
<feature type="region of interest" description="Disordered" evidence="1">
    <location>
        <begin position="55"/>
        <end position="81"/>
    </location>
</feature>
<dbReference type="SUPFAM" id="SSF49562">
    <property type="entry name" value="C2 domain (Calcium/lipid-binding domain, CaLB)"/>
    <property type="match status" value="1"/>
</dbReference>
<keyword evidence="2" id="KW-0472">Membrane</keyword>